<accession>A0AAV6UPP4</accession>
<evidence type="ECO:0000313" key="2">
    <source>
        <dbReference type="Proteomes" id="UP000827092"/>
    </source>
</evidence>
<proteinExistence type="predicted"/>
<dbReference type="EMBL" id="JAFNEN010000302">
    <property type="protein sequence ID" value="KAG8186412.1"/>
    <property type="molecule type" value="Genomic_DNA"/>
</dbReference>
<reference evidence="1 2" key="1">
    <citation type="journal article" date="2022" name="Nat. Ecol. Evol.">
        <title>A masculinizing supergene underlies an exaggerated male reproductive morph in a spider.</title>
        <authorList>
            <person name="Hendrickx F."/>
            <person name="De Corte Z."/>
            <person name="Sonet G."/>
            <person name="Van Belleghem S.M."/>
            <person name="Kostlbacher S."/>
            <person name="Vangestel C."/>
        </authorList>
    </citation>
    <scope>NUCLEOTIDE SEQUENCE [LARGE SCALE GENOMIC DNA]</scope>
    <source>
        <strain evidence="1">W744_W776</strain>
    </source>
</reference>
<dbReference type="Proteomes" id="UP000827092">
    <property type="component" value="Unassembled WGS sequence"/>
</dbReference>
<gene>
    <name evidence="1" type="ORF">JTE90_023143</name>
</gene>
<sequence>MLRNEKFVCFLPPMEPTRKRPPKGDEEKRTFCGCESSWDSIPPPLRIWNVLLRILLCTKSPANSPLSLEDN</sequence>
<comment type="caution">
    <text evidence="1">The sequence shown here is derived from an EMBL/GenBank/DDBJ whole genome shotgun (WGS) entry which is preliminary data.</text>
</comment>
<protein>
    <submittedName>
        <fullName evidence="1">Uncharacterized protein</fullName>
    </submittedName>
</protein>
<organism evidence="1 2">
    <name type="scientific">Oedothorax gibbosus</name>
    <dbReference type="NCBI Taxonomy" id="931172"/>
    <lineage>
        <taxon>Eukaryota</taxon>
        <taxon>Metazoa</taxon>
        <taxon>Ecdysozoa</taxon>
        <taxon>Arthropoda</taxon>
        <taxon>Chelicerata</taxon>
        <taxon>Arachnida</taxon>
        <taxon>Araneae</taxon>
        <taxon>Araneomorphae</taxon>
        <taxon>Entelegynae</taxon>
        <taxon>Araneoidea</taxon>
        <taxon>Linyphiidae</taxon>
        <taxon>Erigoninae</taxon>
        <taxon>Oedothorax</taxon>
    </lineage>
</organism>
<name>A0AAV6UPP4_9ARAC</name>
<keyword evidence="2" id="KW-1185">Reference proteome</keyword>
<evidence type="ECO:0000313" key="1">
    <source>
        <dbReference type="EMBL" id="KAG8186412.1"/>
    </source>
</evidence>
<dbReference type="AlphaFoldDB" id="A0AAV6UPP4"/>